<dbReference type="InterPro" id="IPR020846">
    <property type="entry name" value="MFS_dom"/>
</dbReference>
<dbReference type="Pfam" id="PF07690">
    <property type="entry name" value="MFS_1"/>
    <property type="match status" value="1"/>
</dbReference>
<keyword evidence="9" id="KW-1185">Reference proteome</keyword>
<proteinExistence type="inferred from homology"/>
<keyword evidence="4 6" id="KW-1133">Transmembrane helix</keyword>
<dbReference type="PANTHER" id="PTHR23502">
    <property type="entry name" value="MAJOR FACILITATOR SUPERFAMILY"/>
    <property type="match status" value="1"/>
</dbReference>
<dbReference type="GO" id="GO:0016020">
    <property type="term" value="C:membrane"/>
    <property type="evidence" value="ECO:0007669"/>
    <property type="project" value="UniProtKB-SubCell"/>
</dbReference>
<evidence type="ECO:0000256" key="3">
    <source>
        <dbReference type="ARBA" id="ARBA00022692"/>
    </source>
</evidence>
<feature type="transmembrane region" description="Helical" evidence="6">
    <location>
        <begin position="336"/>
        <end position="357"/>
    </location>
</feature>
<dbReference type="AlphaFoldDB" id="A0A559MKW8"/>
<dbReference type="SUPFAM" id="SSF103473">
    <property type="entry name" value="MFS general substrate transporter"/>
    <property type="match status" value="1"/>
</dbReference>
<accession>A0A559MKW8</accession>
<feature type="non-terminal residue" evidence="8">
    <location>
        <position position="447"/>
    </location>
</feature>
<keyword evidence="3 6" id="KW-0812">Transmembrane</keyword>
<feature type="transmembrane region" description="Helical" evidence="6">
    <location>
        <begin position="297"/>
        <end position="316"/>
    </location>
</feature>
<feature type="transmembrane region" description="Helical" evidence="6">
    <location>
        <begin position="192"/>
        <end position="213"/>
    </location>
</feature>
<gene>
    <name evidence="8" type="primary">radE_2</name>
    <name evidence="8" type="ORF">LAWI1_G002478</name>
</gene>
<feature type="transmembrane region" description="Helical" evidence="6">
    <location>
        <begin position="403"/>
        <end position="424"/>
    </location>
</feature>
<feature type="transmembrane region" description="Helical" evidence="6">
    <location>
        <begin position="219"/>
        <end position="241"/>
    </location>
</feature>
<dbReference type="PROSITE" id="PS50850">
    <property type="entry name" value="MFS"/>
    <property type="match status" value="1"/>
</dbReference>
<dbReference type="InterPro" id="IPR036259">
    <property type="entry name" value="MFS_trans_sf"/>
</dbReference>
<protein>
    <submittedName>
        <fullName evidence="8">Efflux pump</fullName>
    </submittedName>
</protein>
<feature type="transmembrane region" description="Helical" evidence="6">
    <location>
        <begin position="66"/>
        <end position="90"/>
    </location>
</feature>
<evidence type="ECO:0000256" key="1">
    <source>
        <dbReference type="ARBA" id="ARBA00004141"/>
    </source>
</evidence>
<evidence type="ECO:0000256" key="2">
    <source>
        <dbReference type="ARBA" id="ARBA00008335"/>
    </source>
</evidence>
<feature type="transmembrane region" description="Helical" evidence="6">
    <location>
        <begin position="102"/>
        <end position="121"/>
    </location>
</feature>
<comment type="similarity">
    <text evidence="2">Belongs to the major facilitator superfamily.</text>
</comment>
<evidence type="ECO:0000313" key="8">
    <source>
        <dbReference type="EMBL" id="TVY93606.1"/>
    </source>
</evidence>
<dbReference type="Gene3D" id="1.20.1250.20">
    <property type="entry name" value="MFS general substrate transporter like domains"/>
    <property type="match status" value="1"/>
</dbReference>
<evidence type="ECO:0000256" key="6">
    <source>
        <dbReference type="SAM" id="Phobius"/>
    </source>
</evidence>
<feature type="transmembrane region" description="Helical" evidence="6">
    <location>
        <begin position="133"/>
        <end position="152"/>
    </location>
</feature>
<evidence type="ECO:0000256" key="4">
    <source>
        <dbReference type="ARBA" id="ARBA00022989"/>
    </source>
</evidence>
<dbReference type="InterPro" id="IPR011701">
    <property type="entry name" value="MFS"/>
</dbReference>
<dbReference type="EMBL" id="QGML01000106">
    <property type="protein sequence ID" value="TVY93606.1"/>
    <property type="molecule type" value="Genomic_DNA"/>
</dbReference>
<dbReference type="Proteomes" id="UP000315522">
    <property type="component" value="Unassembled WGS sequence"/>
</dbReference>
<evidence type="ECO:0000256" key="5">
    <source>
        <dbReference type="ARBA" id="ARBA00023136"/>
    </source>
</evidence>
<name>A0A559MKW8_9HELO</name>
<comment type="caution">
    <text evidence="8">The sequence shown here is derived from an EMBL/GenBank/DDBJ whole genome shotgun (WGS) entry which is preliminary data.</text>
</comment>
<sequence length="447" mass="48650">MSTSLDPESIPPTVAQEKMISDIPVESALESFVSNNETLPSVVVDWDGQHDPENPINWPSRGKRGIITLVSALTFLGAMASTIFAPGVPFLMKDFNSNNNQLASFTVSVYVVGFCIGPLILSPLSEHYGRSPLYHGSNVFFLIFSIACAVSTNLSMFIVFRFLQGLAGCLPITLGGGTIADMYPPERRGTAMAIWTLGPLLGPVIGPVIGGFLAESVGWRWIFWLVTIITAVLSIATFIFLRETYAPTLLERKAESIRKLSQNPTRIRCKYDRGQTGNELLIAAIVRPSKLLARSPIVFILAIYVGLVYAYMYLLYTTFTPVFTSQYGFTTGTAGLSFLGLGIGFVLGQVLVGIFADRYLRAKAKQSTDGKTQPEHRLPPLAVGAFFIPVGLIWYGWSTHYRAPWIVPILGTGFVGIGCVCAFLSSQMYLVDSFGIYAASATATNTV</sequence>
<keyword evidence="5 6" id="KW-0472">Membrane</keyword>
<dbReference type="CDD" id="cd17323">
    <property type="entry name" value="MFS_Tpo1_MDR_like"/>
    <property type="match status" value="1"/>
</dbReference>
<organism evidence="8 9">
    <name type="scientific">Lachnellula willkommii</name>
    <dbReference type="NCBI Taxonomy" id="215461"/>
    <lineage>
        <taxon>Eukaryota</taxon>
        <taxon>Fungi</taxon>
        <taxon>Dikarya</taxon>
        <taxon>Ascomycota</taxon>
        <taxon>Pezizomycotina</taxon>
        <taxon>Leotiomycetes</taxon>
        <taxon>Helotiales</taxon>
        <taxon>Lachnaceae</taxon>
        <taxon>Lachnellula</taxon>
    </lineage>
</organism>
<reference evidence="8 9" key="1">
    <citation type="submission" date="2018-05" db="EMBL/GenBank/DDBJ databases">
        <title>Genome sequencing and assembly of the regulated plant pathogen Lachnellula willkommii and related sister species for the development of diagnostic species identification markers.</title>
        <authorList>
            <person name="Giroux E."/>
            <person name="Bilodeau G."/>
        </authorList>
    </citation>
    <scope>NUCLEOTIDE SEQUENCE [LARGE SCALE GENOMIC DNA]</scope>
    <source>
        <strain evidence="8 9">CBS 172.35</strain>
    </source>
</reference>
<dbReference type="PANTHER" id="PTHR23502:SF68">
    <property type="entry name" value="MULTIDRUG TRANSPORTER, PUTATIVE (AFU_ORTHOLOGUE AFUA_3G01120)-RELATED"/>
    <property type="match status" value="1"/>
</dbReference>
<feature type="transmembrane region" description="Helical" evidence="6">
    <location>
        <begin position="158"/>
        <end position="180"/>
    </location>
</feature>
<feature type="domain" description="Major facilitator superfamily (MFS) profile" evidence="7">
    <location>
        <begin position="66"/>
        <end position="447"/>
    </location>
</feature>
<dbReference type="FunFam" id="1.20.1250.20:FF:000011">
    <property type="entry name" value="MFS multidrug transporter, putative"/>
    <property type="match status" value="1"/>
</dbReference>
<evidence type="ECO:0000313" key="9">
    <source>
        <dbReference type="Proteomes" id="UP000315522"/>
    </source>
</evidence>
<comment type="subcellular location">
    <subcellularLocation>
        <location evidence="1">Membrane</location>
        <topology evidence="1">Multi-pass membrane protein</topology>
    </subcellularLocation>
</comment>
<feature type="transmembrane region" description="Helical" evidence="6">
    <location>
        <begin position="378"/>
        <end position="397"/>
    </location>
</feature>
<evidence type="ECO:0000259" key="7">
    <source>
        <dbReference type="PROSITE" id="PS50850"/>
    </source>
</evidence>
<dbReference type="GO" id="GO:0022857">
    <property type="term" value="F:transmembrane transporter activity"/>
    <property type="evidence" value="ECO:0007669"/>
    <property type="project" value="InterPro"/>
</dbReference>